<dbReference type="AlphaFoldDB" id="A0A6B8RK45"/>
<organism evidence="1 2">
    <name type="scientific">Paenibacillus psychroresistens</name>
    <dbReference type="NCBI Taxonomy" id="1778678"/>
    <lineage>
        <taxon>Bacteria</taxon>
        <taxon>Bacillati</taxon>
        <taxon>Bacillota</taxon>
        <taxon>Bacilli</taxon>
        <taxon>Bacillales</taxon>
        <taxon>Paenibacillaceae</taxon>
        <taxon>Paenibacillus</taxon>
    </lineage>
</organism>
<name>A0A6B8RK45_9BACL</name>
<gene>
    <name evidence="1" type="ORF">EHS13_18035</name>
</gene>
<keyword evidence="2" id="KW-1185">Reference proteome</keyword>
<dbReference type="KEGG" id="ppsc:EHS13_18035"/>
<proteinExistence type="predicted"/>
<accession>A0A6B8RK45</accession>
<reference evidence="2" key="1">
    <citation type="submission" date="2018-11" db="EMBL/GenBank/DDBJ databases">
        <title>Complete genome sequence of Paenibacillus sp. ML311-T8.</title>
        <authorList>
            <person name="Nam Y.-D."/>
            <person name="Kang J."/>
            <person name="Chung W.-H."/>
            <person name="Park Y.S."/>
        </authorList>
    </citation>
    <scope>NUCLEOTIDE SEQUENCE [LARGE SCALE GENOMIC DNA]</scope>
    <source>
        <strain evidence="2">ML311-T8</strain>
    </source>
</reference>
<dbReference type="EMBL" id="CP034235">
    <property type="protein sequence ID" value="QGQ96640.1"/>
    <property type="molecule type" value="Genomic_DNA"/>
</dbReference>
<sequence>MMKAKNGGEFMLPPMIDTRDMQALIQKMSEMVPYYTPEWRFTPEDPDPGTALFSIFSEMFMENIKRLNRTPVKNFIAFLNLLDVSILTAKPASSYVTFNLSLGAQEAVYLPAGTQVTGKSTDGKDDLIFETEKSMLVTPAVLSSIYKVSTKQDKIIQISDSFNEDRKDDSLFPIALYNYEQGENLQQHSWYLGHDYLFNIKQSARIEITITHSLQKFMEQTLCGKLANNQNIEWSFSGLEGWIPFDEVKVESNRLILIKNNQHEIVELELEGKTNRWLQGKVKPRMLEEITLKNGDIVIDGIQVKADYYDHLQQGGIAPDLIFSNDLQLENVGMFPFGEQFLPNSTFFISSQEVFSKKAAQIHLQFSLKNVLNRIYPEITQEVDWKLIMKESKLKQPEVTYISVLKVVWEYWNGNGWVLLFSNKQYDEIFYKPGEEIKFHSLKFKCPSDLEQTFVNAQYNYWIRARILTIEDMYSANSIYLTPWVENISLQYEYGAAQHEFMNIFATNNLESKSWLSSEQTSKKSFKPFFSLESKFPGFYMGFASKPAKGPISIFFSLVPQAYTEDQVPLIEWEYLSLRGTKLEWAPLKVADKTDQFIRSGTIKFAGPLDFANASLFGKTQYWIRAVNRDGKFDRNNELQPIPAVKGIYLNTTLVIQQESIENELPDPIGEAGKEEYVLSRYPVVSEAVWVDETSHFGEEDILAFQDDPVHSLEIIRDSEGHIQKSWVKWLRVENFYESESNDRHYITHRSSGKIRFGDGKHGKVPPNPGRDKIKVNYKIGGGKKGNIAAHQIQSLQNSIAFIQSIDNPEPSGGGCDMETLGEALRRGPQLIKHRNRAVTAEDFEWLARQADSNIAKVKCLSNVNANAVKEAGCVTVVVLPKGGSAGLAFSNLKRRVEQYLLERAANSIAFPEKIQVIEPAYIEISIYADLVVNSIEDIIPTEMDTNAKLTDFLDPFRGNYDGKGWDIGQRIHSSTFYALLKSISNVNHVAQLSMTLNKIEQEKRTEISMEAFDHIQHGILVNGIHKITVNVL</sequence>
<dbReference type="RefSeq" id="WP_155701713.1">
    <property type="nucleotide sequence ID" value="NZ_CP034235.1"/>
</dbReference>
<dbReference type="Proteomes" id="UP000426246">
    <property type="component" value="Chromosome"/>
</dbReference>
<evidence type="ECO:0000313" key="1">
    <source>
        <dbReference type="EMBL" id="QGQ96640.1"/>
    </source>
</evidence>
<protein>
    <submittedName>
        <fullName evidence="1">Putative baseplate assembly protein</fullName>
    </submittedName>
</protein>
<evidence type="ECO:0000313" key="2">
    <source>
        <dbReference type="Proteomes" id="UP000426246"/>
    </source>
</evidence>
<dbReference type="OrthoDB" id="366288at2"/>